<dbReference type="Proteomes" id="UP000570678">
    <property type="component" value="Unassembled WGS sequence"/>
</dbReference>
<evidence type="ECO:0000313" key="2">
    <source>
        <dbReference type="EMBL" id="NKY58494.1"/>
    </source>
</evidence>
<dbReference type="AlphaFoldDB" id="A0A846YLN0"/>
<evidence type="ECO:0000313" key="3">
    <source>
        <dbReference type="Proteomes" id="UP000570678"/>
    </source>
</evidence>
<evidence type="ECO:0000256" key="1">
    <source>
        <dbReference type="SAM" id="MobiDB-lite"/>
    </source>
</evidence>
<organism evidence="2 3">
    <name type="scientific">Nocardia flavorosea</name>
    <dbReference type="NCBI Taxonomy" id="53429"/>
    <lineage>
        <taxon>Bacteria</taxon>
        <taxon>Bacillati</taxon>
        <taxon>Actinomycetota</taxon>
        <taxon>Actinomycetes</taxon>
        <taxon>Mycobacteriales</taxon>
        <taxon>Nocardiaceae</taxon>
        <taxon>Nocardia</taxon>
    </lineage>
</organism>
<keyword evidence="3" id="KW-1185">Reference proteome</keyword>
<dbReference type="EMBL" id="JAAXOT010000010">
    <property type="protein sequence ID" value="NKY58494.1"/>
    <property type="molecule type" value="Genomic_DNA"/>
</dbReference>
<dbReference type="RefSeq" id="WP_062979402.1">
    <property type="nucleotide sequence ID" value="NZ_JAAXOT010000010.1"/>
</dbReference>
<accession>A0A846YLN0</accession>
<reference evidence="2 3" key="1">
    <citation type="submission" date="2020-04" db="EMBL/GenBank/DDBJ databases">
        <title>MicrobeNet Type strains.</title>
        <authorList>
            <person name="Nicholson A.C."/>
        </authorList>
    </citation>
    <scope>NUCLEOTIDE SEQUENCE [LARGE SCALE GENOMIC DNA]</scope>
    <source>
        <strain evidence="2 3">JCM 3332</strain>
    </source>
</reference>
<protein>
    <submittedName>
        <fullName evidence="2">Uncharacterized protein</fullName>
    </submittedName>
</protein>
<feature type="compositionally biased region" description="Basic and acidic residues" evidence="1">
    <location>
        <begin position="10"/>
        <end position="21"/>
    </location>
</feature>
<proteinExistence type="predicted"/>
<sequence length="93" mass="9679">MDTDNSAGKSAEHRVHTQVDPADLRRLLEAGPDSCLVLSEGRMQVQDRSPGDGAGLVVVTRAGLVAQLGESPADNDLVTQAALLDSEVRSLGA</sequence>
<comment type="caution">
    <text evidence="2">The sequence shown here is derived from an EMBL/GenBank/DDBJ whole genome shotgun (WGS) entry which is preliminary data.</text>
</comment>
<gene>
    <name evidence="2" type="ORF">HGA15_20590</name>
</gene>
<feature type="region of interest" description="Disordered" evidence="1">
    <location>
        <begin position="1"/>
        <end position="21"/>
    </location>
</feature>
<name>A0A846YLN0_9NOCA</name>